<keyword evidence="2" id="KW-1185">Reference proteome</keyword>
<dbReference type="Proteomes" id="UP000235672">
    <property type="component" value="Unassembled WGS sequence"/>
</dbReference>
<evidence type="ECO:0000313" key="2">
    <source>
        <dbReference type="Proteomes" id="UP000235672"/>
    </source>
</evidence>
<accession>A0A2J6PTR6</accession>
<sequence length="341" mass="37689">MQQMLGHRGLYNRDPRLAFSPHISPLGGGRDLSDPLARLGRGAPIDLLRGGGLGRGPLGAGALGGGALGLRGRAFNPYVGNRGALGMVLRGDPLALGLERGHHGPGIDHRLLPYDPYRGGRWPHGGSCDTYWRGRSYHENQGHHGFGCGCRSSCGQALNSSKKSDFDFKTKDVTIRGKARAIKASYLTDTPKFEADLTKYMEKKSEEEIPDRIVDMLISFINRDRYENNSLVDEVKMNILASNISAKSAVDYSLSRLKQSGLNEGSENICKIISLITMSSKVDGGLKKWLEKELKADDRWLYEELHRDFKFQRLCEDLPEAVVELQRLMGDRTGGDDYVAL</sequence>
<dbReference type="STRING" id="1745343.A0A2J6PTR6"/>
<dbReference type="OrthoDB" id="3509960at2759"/>
<organism evidence="1 2">
    <name type="scientific">Hyaloscypha hepaticicola</name>
    <dbReference type="NCBI Taxonomy" id="2082293"/>
    <lineage>
        <taxon>Eukaryota</taxon>
        <taxon>Fungi</taxon>
        <taxon>Dikarya</taxon>
        <taxon>Ascomycota</taxon>
        <taxon>Pezizomycotina</taxon>
        <taxon>Leotiomycetes</taxon>
        <taxon>Helotiales</taxon>
        <taxon>Hyaloscyphaceae</taxon>
        <taxon>Hyaloscypha</taxon>
    </lineage>
</organism>
<dbReference type="AlphaFoldDB" id="A0A2J6PTR6"/>
<dbReference type="EMBL" id="KZ613500">
    <property type="protein sequence ID" value="PMD17411.1"/>
    <property type="molecule type" value="Genomic_DNA"/>
</dbReference>
<reference evidence="1 2" key="1">
    <citation type="submission" date="2016-05" db="EMBL/GenBank/DDBJ databases">
        <title>A degradative enzymes factory behind the ericoid mycorrhizal symbiosis.</title>
        <authorList>
            <consortium name="DOE Joint Genome Institute"/>
            <person name="Martino E."/>
            <person name="Morin E."/>
            <person name="Grelet G."/>
            <person name="Kuo A."/>
            <person name="Kohler A."/>
            <person name="Daghino S."/>
            <person name="Barry K."/>
            <person name="Choi C."/>
            <person name="Cichocki N."/>
            <person name="Clum A."/>
            <person name="Copeland A."/>
            <person name="Hainaut M."/>
            <person name="Haridas S."/>
            <person name="Labutti K."/>
            <person name="Lindquist E."/>
            <person name="Lipzen A."/>
            <person name="Khouja H.-R."/>
            <person name="Murat C."/>
            <person name="Ohm R."/>
            <person name="Olson A."/>
            <person name="Spatafora J."/>
            <person name="Veneault-Fourrey C."/>
            <person name="Henrissat B."/>
            <person name="Grigoriev I."/>
            <person name="Martin F."/>
            <person name="Perotto S."/>
        </authorList>
    </citation>
    <scope>NUCLEOTIDE SEQUENCE [LARGE SCALE GENOMIC DNA]</scope>
    <source>
        <strain evidence="1 2">UAMH 7357</strain>
    </source>
</reference>
<evidence type="ECO:0000313" key="1">
    <source>
        <dbReference type="EMBL" id="PMD17411.1"/>
    </source>
</evidence>
<proteinExistence type="predicted"/>
<name>A0A2J6PTR6_9HELO</name>
<protein>
    <submittedName>
        <fullName evidence="1">Uncharacterized protein</fullName>
    </submittedName>
</protein>
<gene>
    <name evidence="1" type="ORF">NA56DRAFT_278652</name>
</gene>